<accession>A0A2P2N8V7</accession>
<protein>
    <submittedName>
        <fullName evidence="1">Uncharacterized protein</fullName>
    </submittedName>
</protein>
<sequence length="20" mass="2187">MPTAIPPPLLNMVWTFSIAS</sequence>
<reference evidence="1" key="1">
    <citation type="submission" date="2018-02" db="EMBL/GenBank/DDBJ databases">
        <title>Rhizophora mucronata_Transcriptome.</title>
        <authorList>
            <person name="Meera S.P."/>
            <person name="Sreeshan A."/>
            <person name="Augustine A."/>
        </authorList>
    </citation>
    <scope>NUCLEOTIDE SEQUENCE</scope>
    <source>
        <tissue evidence="1">Leaf</tissue>
    </source>
</reference>
<proteinExistence type="predicted"/>
<dbReference type="AlphaFoldDB" id="A0A2P2N8V7"/>
<dbReference type="EMBL" id="GGEC01058396">
    <property type="protein sequence ID" value="MBX38880.1"/>
    <property type="molecule type" value="Transcribed_RNA"/>
</dbReference>
<name>A0A2P2N8V7_RHIMU</name>
<organism evidence="1">
    <name type="scientific">Rhizophora mucronata</name>
    <name type="common">Asiatic mangrove</name>
    <dbReference type="NCBI Taxonomy" id="61149"/>
    <lineage>
        <taxon>Eukaryota</taxon>
        <taxon>Viridiplantae</taxon>
        <taxon>Streptophyta</taxon>
        <taxon>Embryophyta</taxon>
        <taxon>Tracheophyta</taxon>
        <taxon>Spermatophyta</taxon>
        <taxon>Magnoliopsida</taxon>
        <taxon>eudicotyledons</taxon>
        <taxon>Gunneridae</taxon>
        <taxon>Pentapetalae</taxon>
        <taxon>rosids</taxon>
        <taxon>fabids</taxon>
        <taxon>Malpighiales</taxon>
        <taxon>Rhizophoraceae</taxon>
        <taxon>Rhizophora</taxon>
    </lineage>
</organism>
<evidence type="ECO:0000313" key="1">
    <source>
        <dbReference type="EMBL" id="MBX38880.1"/>
    </source>
</evidence>